<organism evidence="1 2">
    <name type="scientific">Dryococelus australis</name>
    <dbReference type="NCBI Taxonomy" id="614101"/>
    <lineage>
        <taxon>Eukaryota</taxon>
        <taxon>Metazoa</taxon>
        <taxon>Ecdysozoa</taxon>
        <taxon>Arthropoda</taxon>
        <taxon>Hexapoda</taxon>
        <taxon>Insecta</taxon>
        <taxon>Pterygota</taxon>
        <taxon>Neoptera</taxon>
        <taxon>Polyneoptera</taxon>
        <taxon>Phasmatodea</taxon>
        <taxon>Verophasmatodea</taxon>
        <taxon>Anareolatae</taxon>
        <taxon>Phasmatidae</taxon>
        <taxon>Eurycanthinae</taxon>
        <taxon>Dryococelus</taxon>
    </lineage>
</organism>
<evidence type="ECO:0000313" key="2">
    <source>
        <dbReference type="Proteomes" id="UP001159363"/>
    </source>
</evidence>
<keyword evidence="2" id="KW-1185">Reference proteome</keyword>
<accession>A0ABQ9HQH4</accession>
<proteinExistence type="predicted"/>
<dbReference type="Proteomes" id="UP001159363">
    <property type="component" value="Chromosome X"/>
</dbReference>
<protein>
    <submittedName>
        <fullName evidence="1">Uncharacterized protein</fullName>
    </submittedName>
</protein>
<comment type="caution">
    <text evidence="1">The sequence shown here is derived from an EMBL/GenBank/DDBJ whole genome shotgun (WGS) entry which is preliminary data.</text>
</comment>
<sequence>MLHSVVREIVYPKRLEVICGEVVENLKELHKNYNQVNADAFTKSGDLMLVLKFLTSLALLLNGPQSPLKNFEVHVSQ</sequence>
<gene>
    <name evidence="1" type="ORF">PR048_012821</name>
</gene>
<name>A0ABQ9HQH4_9NEOP</name>
<evidence type="ECO:0000313" key="1">
    <source>
        <dbReference type="EMBL" id="KAJ8886609.1"/>
    </source>
</evidence>
<reference evidence="1 2" key="1">
    <citation type="submission" date="2023-02" db="EMBL/GenBank/DDBJ databases">
        <title>LHISI_Scaffold_Assembly.</title>
        <authorList>
            <person name="Stuart O.P."/>
            <person name="Cleave R."/>
            <person name="Magrath M.J.L."/>
            <person name="Mikheyev A.S."/>
        </authorList>
    </citation>
    <scope>NUCLEOTIDE SEQUENCE [LARGE SCALE GENOMIC DNA]</scope>
    <source>
        <strain evidence="1">Daus_M_001</strain>
        <tissue evidence="1">Leg muscle</tissue>
    </source>
</reference>
<feature type="non-terminal residue" evidence="1">
    <location>
        <position position="77"/>
    </location>
</feature>
<dbReference type="EMBL" id="JARBHB010000004">
    <property type="protein sequence ID" value="KAJ8886609.1"/>
    <property type="molecule type" value="Genomic_DNA"/>
</dbReference>